<proteinExistence type="predicted"/>
<reference evidence="1" key="1">
    <citation type="journal article" date="2019" name="bioRxiv">
        <title>The Genome of the Zebra Mussel, Dreissena polymorpha: A Resource for Invasive Species Research.</title>
        <authorList>
            <person name="McCartney M.A."/>
            <person name="Auch B."/>
            <person name="Kono T."/>
            <person name="Mallez S."/>
            <person name="Zhang Y."/>
            <person name="Obille A."/>
            <person name="Becker A."/>
            <person name="Abrahante J.E."/>
            <person name="Garbe J."/>
            <person name="Badalamenti J.P."/>
            <person name="Herman A."/>
            <person name="Mangelson H."/>
            <person name="Liachko I."/>
            <person name="Sullivan S."/>
            <person name="Sone E.D."/>
            <person name="Koren S."/>
            <person name="Silverstein K.A.T."/>
            <person name="Beckman K.B."/>
            <person name="Gohl D.M."/>
        </authorList>
    </citation>
    <scope>NUCLEOTIDE SEQUENCE</scope>
    <source>
        <strain evidence="1">Duluth1</strain>
        <tissue evidence="1">Whole animal</tissue>
    </source>
</reference>
<evidence type="ECO:0000313" key="2">
    <source>
        <dbReference type="Proteomes" id="UP000828390"/>
    </source>
</evidence>
<gene>
    <name evidence="1" type="ORF">DPMN_017385</name>
</gene>
<name>A0A9D4NEK8_DREPO</name>
<sequence length="101" mass="11323">MLLQPIHRNPPDNLSIHPLICPSYHLSILSFINPSINLSIVPSAHGSIHPSIHQFIPSIHPFINPYKPTHQHKPTFPSTPQTIHPTLDLSNLPLKLANLFI</sequence>
<protein>
    <submittedName>
        <fullName evidence="1">Uncharacterized protein</fullName>
    </submittedName>
</protein>
<dbReference type="Proteomes" id="UP000828390">
    <property type="component" value="Unassembled WGS sequence"/>
</dbReference>
<accession>A0A9D4NEK8</accession>
<dbReference type="AlphaFoldDB" id="A0A9D4NEK8"/>
<comment type="caution">
    <text evidence="1">The sequence shown here is derived from an EMBL/GenBank/DDBJ whole genome shotgun (WGS) entry which is preliminary data.</text>
</comment>
<dbReference type="EMBL" id="JAIWYP010000001">
    <property type="protein sequence ID" value="KAH3893241.1"/>
    <property type="molecule type" value="Genomic_DNA"/>
</dbReference>
<reference evidence="1" key="2">
    <citation type="submission" date="2020-11" db="EMBL/GenBank/DDBJ databases">
        <authorList>
            <person name="McCartney M.A."/>
            <person name="Auch B."/>
            <person name="Kono T."/>
            <person name="Mallez S."/>
            <person name="Becker A."/>
            <person name="Gohl D.M."/>
            <person name="Silverstein K.A.T."/>
            <person name="Koren S."/>
            <person name="Bechman K.B."/>
            <person name="Herman A."/>
            <person name="Abrahante J.E."/>
            <person name="Garbe J."/>
        </authorList>
    </citation>
    <scope>NUCLEOTIDE SEQUENCE</scope>
    <source>
        <strain evidence="1">Duluth1</strain>
        <tissue evidence="1">Whole animal</tissue>
    </source>
</reference>
<keyword evidence="2" id="KW-1185">Reference proteome</keyword>
<organism evidence="1 2">
    <name type="scientific">Dreissena polymorpha</name>
    <name type="common">Zebra mussel</name>
    <name type="synonym">Mytilus polymorpha</name>
    <dbReference type="NCBI Taxonomy" id="45954"/>
    <lineage>
        <taxon>Eukaryota</taxon>
        <taxon>Metazoa</taxon>
        <taxon>Spiralia</taxon>
        <taxon>Lophotrochozoa</taxon>
        <taxon>Mollusca</taxon>
        <taxon>Bivalvia</taxon>
        <taxon>Autobranchia</taxon>
        <taxon>Heteroconchia</taxon>
        <taxon>Euheterodonta</taxon>
        <taxon>Imparidentia</taxon>
        <taxon>Neoheterodontei</taxon>
        <taxon>Myida</taxon>
        <taxon>Dreissenoidea</taxon>
        <taxon>Dreissenidae</taxon>
        <taxon>Dreissena</taxon>
    </lineage>
</organism>
<evidence type="ECO:0000313" key="1">
    <source>
        <dbReference type="EMBL" id="KAH3893241.1"/>
    </source>
</evidence>